<proteinExistence type="predicted"/>
<dbReference type="Proteomes" id="UP001551584">
    <property type="component" value="Unassembled WGS sequence"/>
</dbReference>
<gene>
    <name evidence="1" type="ORF">AB0D95_29145</name>
</gene>
<dbReference type="RefSeq" id="WP_166021766.1">
    <property type="nucleotide sequence ID" value="NZ_JBEZNA010000111.1"/>
</dbReference>
<comment type="caution">
    <text evidence="1">The sequence shown here is derived from an EMBL/GenBank/DDBJ whole genome shotgun (WGS) entry which is preliminary data.</text>
</comment>
<sequence length="243" mass="25333">MRAVRTLLVVVLVIGGLLVAADRVAVNIAEDRTADGLRSSQGLDATPDVTIHGFPFLTQLAGGELEDVGLGIPEFPVSGADGRDMAVEDLDVRLGGVRLDAGMTPSRAAEVDGTGLIRYDQLLKAARSEPQDVAPGVSAAVVGLSHGGDGRIKLTVRPSLLGQELPTVDVLSRVDVEDGELRVRADALPDLGADVADRTVRSVTDFDQALADLPDGLELSEVDPTADGVRITVTGKDVNLSGW</sequence>
<name>A0ABV3EYP1_9ACTN</name>
<reference evidence="1 2" key="1">
    <citation type="submission" date="2024-06" db="EMBL/GenBank/DDBJ databases">
        <title>The Natural Products Discovery Center: Release of the First 8490 Sequenced Strains for Exploring Actinobacteria Biosynthetic Diversity.</title>
        <authorList>
            <person name="Kalkreuter E."/>
            <person name="Kautsar S.A."/>
            <person name="Yang D."/>
            <person name="Bader C.D."/>
            <person name="Teijaro C.N."/>
            <person name="Fluegel L."/>
            <person name="Davis C.M."/>
            <person name="Simpson J.R."/>
            <person name="Lauterbach L."/>
            <person name="Steele A.D."/>
            <person name="Gui C."/>
            <person name="Meng S."/>
            <person name="Li G."/>
            <person name="Viehrig K."/>
            <person name="Ye F."/>
            <person name="Su P."/>
            <person name="Kiefer A.F."/>
            <person name="Nichols A."/>
            <person name="Cepeda A.J."/>
            <person name="Yan W."/>
            <person name="Fan B."/>
            <person name="Jiang Y."/>
            <person name="Adhikari A."/>
            <person name="Zheng C.-J."/>
            <person name="Schuster L."/>
            <person name="Cowan T.M."/>
            <person name="Smanski M.J."/>
            <person name="Chevrette M.G."/>
            <person name="De Carvalho L.P.S."/>
            <person name="Shen B."/>
        </authorList>
    </citation>
    <scope>NUCLEOTIDE SEQUENCE [LARGE SCALE GENOMIC DNA]</scope>
    <source>
        <strain evidence="1 2">NPDC048117</strain>
    </source>
</reference>
<protein>
    <submittedName>
        <fullName evidence="1">DUF2993 domain-containing protein</fullName>
    </submittedName>
</protein>
<dbReference type="InterPro" id="IPR021373">
    <property type="entry name" value="DUF2993"/>
</dbReference>
<dbReference type="Pfam" id="PF11209">
    <property type="entry name" value="LmeA"/>
    <property type="match status" value="1"/>
</dbReference>
<evidence type="ECO:0000313" key="2">
    <source>
        <dbReference type="Proteomes" id="UP001551584"/>
    </source>
</evidence>
<keyword evidence="2" id="KW-1185">Reference proteome</keyword>
<evidence type="ECO:0000313" key="1">
    <source>
        <dbReference type="EMBL" id="MEU9581290.1"/>
    </source>
</evidence>
<dbReference type="EMBL" id="JBEZNA010000111">
    <property type="protein sequence ID" value="MEU9581290.1"/>
    <property type="molecule type" value="Genomic_DNA"/>
</dbReference>
<accession>A0ABV3EYP1</accession>
<organism evidence="1 2">
    <name type="scientific">Streptomyces chilikensis</name>
    <dbReference type="NCBI Taxonomy" id="1194079"/>
    <lineage>
        <taxon>Bacteria</taxon>
        <taxon>Bacillati</taxon>
        <taxon>Actinomycetota</taxon>
        <taxon>Actinomycetes</taxon>
        <taxon>Kitasatosporales</taxon>
        <taxon>Streptomycetaceae</taxon>
        <taxon>Streptomyces</taxon>
    </lineage>
</organism>